<keyword evidence="3" id="KW-0813">Transport</keyword>
<dbReference type="InterPro" id="IPR015856">
    <property type="entry name" value="ABC_transpr_CbiO/EcfA_su"/>
</dbReference>
<keyword evidence="7" id="KW-1278">Translocase</keyword>
<dbReference type="SUPFAM" id="SSF52540">
    <property type="entry name" value="P-loop containing nucleoside triphosphate hydrolases"/>
    <property type="match status" value="2"/>
</dbReference>
<evidence type="ECO:0000256" key="7">
    <source>
        <dbReference type="ARBA" id="ARBA00022967"/>
    </source>
</evidence>
<dbReference type="EMBL" id="JAFBER010000007">
    <property type="protein sequence ID" value="MBM7645239.1"/>
    <property type="molecule type" value="Genomic_DNA"/>
</dbReference>
<accession>A0ABS2PYW2</accession>
<dbReference type="InterPro" id="IPR017871">
    <property type="entry name" value="ABC_transporter-like_CS"/>
</dbReference>
<dbReference type="GO" id="GO:0005524">
    <property type="term" value="F:ATP binding"/>
    <property type="evidence" value="ECO:0007669"/>
    <property type="project" value="UniProtKB-KW"/>
</dbReference>
<evidence type="ECO:0000256" key="4">
    <source>
        <dbReference type="ARBA" id="ARBA00022475"/>
    </source>
</evidence>
<dbReference type="PROSITE" id="PS00211">
    <property type="entry name" value="ABC_TRANSPORTER_1"/>
    <property type="match status" value="1"/>
</dbReference>
<dbReference type="SMART" id="SM00382">
    <property type="entry name" value="AAA"/>
    <property type="match status" value="2"/>
</dbReference>
<dbReference type="InterPro" id="IPR003439">
    <property type="entry name" value="ABC_transporter-like_ATP-bd"/>
</dbReference>
<sequence>MSLTNSQYGVTRLRLAFPKQKEMQFKDLTFHYQKGEKILMLGPSGCGKSTLMQVLCGLVPEHIEYPVKADEIKIPEKWGYVFQDPDSQFCMTCVDEEIAFVLENLQVPREKMPDIIHQKLKEAGLHLDDIHTPINQLSGGMKQRLATASALALDPDALFLDEPTAMLDPEGTEGLWEMLKDAAADKTVIIVEHKIDHVVNFVDRVVLFNDDGDMIADGTVNDIFKNYQHKLIEYGIWYPGVWQNEFGNKPEAADIFEGQPLIEIEDFTVYRKKTPKVHVNKLLVASGEWITIIGRNGAGKSTLLEGMMGLLPCTGKCKNLSDETDPAFVFQNPEFQFVTDKVIDELQYGLVIKKVGQSIINEKVNQALHQFSLAPHIRQHPFQLSVGQKRRLSVACSLLENPKIVLLDEPTFGQDAKNTFALLEHFEKLRQTGAAVIMVTHEMEIVQRFATRVLEIEDGKLKKDFLTARGHLLLNKNEAGMVY</sequence>
<dbReference type="InterPro" id="IPR003593">
    <property type="entry name" value="AAA+_ATPase"/>
</dbReference>
<dbReference type="Proteomes" id="UP000808914">
    <property type="component" value="Unassembled WGS sequence"/>
</dbReference>
<protein>
    <submittedName>
        <fullName evidence="10">Energy-coupling factor transport system ATP-binding protein</fullName>
        <ecNumber evidence="10">3.6.3.-</ecNumber>
    </submittedName>
</protein>
<comment type="similarity">
    <text evidence="2">Belongs to the ABC transporter superfamily.</text>
</comment>
<evidence type="ECO:0000313" key="11">
    <source>
        <dbReference type="Proteomes" id="UP000808914"/>
    </source>
</evidence>
<dbReference type="Gene3D" id="3.40.50.300">
    <property type="entry name" value="P-loop containing nucleotide triphosphate hydrolases"/>
    <property type="match status" value="2"/>
</dbReference>
<dbReference type="PROSITE" id="PS50893">
    <property type="entry name" value="ABC_TRANSPORTER_2"/>
    <property type="match status" value="2"/>
</dbReference>
<keyword evidence="5" id="KW-0547">Nucleotide-binding</keyword>
<keyword evidence="8" id="KW-0472">Membrane</keyword>
<dbReference type="InterPro" id="IPR027417">
    <property type="entry name" value="P-loop_NTPase"/>
</dbReference>
<comment type="caution">
    <text evidence="10">The sequence shown here is derived from an EMBL/GenBank/DDBJ whole genome shotgun (WGS) entry which is preliminary data.</text>
</comment>
<evidence type="ECO:0000259" key="9">
    <source>
        <dbReference type="PROSITE" id="PS50893"/>
    </source>
</evidence>
<dbReference type="EC" id="3.6.3.-" evidence="10"/>
<dbReference type="GO" id="GO:0016787">
    <property type="term" value="F:hydrolase activity"/>
    <property type="evidence" value="ECO:0007669"/>
    <property type="project" value="UniProtKB-KW"/>
</dbReference>
<evidence type="ECO:0000256" key="5">
    <source>
        <dbReference type="ARBA" id="ARBA00022741"/>
    </source>
</evidence>
<dbReference type="CDD" id="cd03225">
    <property type="entry name" value="ABC_cobalt_CbiO_domain1"/>
    <property type="match status" value="2"/>
</dbReference>
<evidence type="ECO:0000256" key="2">
    <source>
        <dbReference type="ARBA" id="ARBA00005417"/>
    </source>
</evidence>
<dbReference type="Pfam" id="PF00005">
    <property type="entry name" value="ABC_tran"/>
    <property type="match status" value="2"/>
</dbReference>
<name>A0ABS2PYW2_9BACL</name>
<comment type="subcellular location">
    <subcellularLocation>
        <location evidence="1">Cell membrane</location>
        <topology evidence="1">Peripheral membrane protein</topology>
    </subcellularLocation>
</comment>
<feature type="domain" description="ABC transporter" evidence="9">
    <location>
        <begin position="10"/>
        <end position="236"/>
    </location>
</feature>
<organism evidence="10 11">
    <name type="scientific">Scopulibacillus daqui</name>
    <dbReference type="NCBI Taxonomy" id="1469162"/>
    <lineage>
        <taxon>Bacteria</taxon>
        <taxon>Bacillati</taxon>
        <taxon>Bacillota</taxon>
        <taxon>Bacilli</taxon>
        <taxon>Bacillales</taxon>
        <taxon>Sporolactobacillaceae</taxon>
        <taxon>Scopulibacillus</taxon>
    </lineage>
</organism>
<keyword evidence="10" id="KW-0378">Hydrolase</keyword>
<keyword evidence="11" id="KW-1185">Reference proteome</keyword>
<dbReference type="PANTHER" id="PTHR43553">
    <property type="entry name" value="HEAVY METAL TRANSPORTER"/>
    <property type="match status" value="1"/>
</dbReference>
<evidence type="ECO:0000256" key="3">
    <source>
        <dbReference type="ARBA" id="ARBA00022448"/>
    </source>
</evidence>
<evidence type="ECO:0000256" key="8">
    <source>
        <dbReference type="ARBA" id="ARBA00023136"/>
    </source>
</evidence>
<feature type="domain" description="ABC transporter" evidence="9">
    <location>
        <begin position="262"/>
        <end position="483"/>
    </location>
</feature>
<evidence type="ECO:0000256" key="6">
    <source>
        <dbReference type="ARBA" id="ARBA00022840"/>
    </source>
</evidence>
<dbReference type="InterPro" id="IPR050095">
    <property type="entry name" value="ECF_ABC_transporter_ATP-bd"/>
</dbReference>
<dbReference type="RefSeq" id="WP_205003168.1">
    <property type="nucleotide sequence ID" value="NZ_JAFBER010000007.1"/>
</dbReference>
<keyword evidence="4" id="KW-1003">Cell membrane</keyword>
<keyword evidence="6 10" id="KW-0067">ATP-binding</keyword>
<evidence type="ECO:0000256" key="1">
    <source>
        <dbReference type="ARBA" id="ARBA00004202"/>
    </source>
</evidence>
<reference evidence="10 11" key="1">
    <citation type="submission" date="2021-01" db="EMBL/GenBank/DDBJ databases">
        <title>Genomic Encyclopedia of Type Strains, Phase IV (KMG-IV): sequencing the most valuable type-strain genomes for metagenomic binning, comparative biology and taxonomic classification.</title>
        <authorList>
            <person name="Goeker M."/>
        </authorList>
    </citation>
    <scope>NUCLEOTIDE SEQUENCE [LARGE SCALE GENOMIC DNA]</scope>
    <source>
        <strain evidence="10 11">DSM 28236</strain>
    </source>
</reference>
<evidence type="ECO:0000313" key="10">
    <source>
        <dbReference type="EMBL" id="MBM7645239.1"/>
    </source>
</evidence>
<gene>
    <name evidence="10" type="ORF">JOD45_001450</name>
</gene>
<proteinExistence type="inferred from homology"/>